<sequence>MSKAISALEGASFSGLANISESGLTGMITVRGDFSNAVFQKNIELATGCTVPSIRKISQSGSNTVVWMSPDELLIVTAHVNAQGLVLQLEEALKDQHALVANVSDARVCFSISGVDAREVLSKLAPVDFTETEFQAGDVRRTRVAQIAAAVWQDDSGDFTLVCFRSVAEYAFNLLKTAAHPLSGVMAQ</sequence>
<dbReference type="Gene3D" id="3.30.1360.120">
    <property type="entry name" value="Probable tRNA modification gtpase trme, domain 1"/>
    <property type="match status" value="1"/>
</dbReference>
<protein>
    <submittedName>
        <fullName evidence="1">Sarcosine oxidase subunit gamma</fullName>
    </submittedName>
</protein>
<accession>A0A1G5Q2R3</accession>
<dbReference type="Proteomes" id="UP000198767">
    <property type="component" value="Unassembled WGS sequence"/>
</dbReference>
<name>A0A1G5Q2R3_9RHOB</name>
<dbReference type="RefSeq" id="WP_090216798.1">
    <property type="nucleotide sequence ID" value="NZ_FMWG01000002.1"/>
</dbReference>
<dbReference type="OrthoDB" id="9814782at2"/>
<proteinExistence type="predicted"/>
<dbReference type="AlphaFoldDB" id="A0A1G5Q2R3"/>
<keyword evidence="2" id="KW-1185">Reference proteome</keyword>
<dbReference type="EMBL" id="FMWG01000002">
    <property type="protein sequence ID" value="SCZ55681.1"/>
    <property type="molecule type" value="Genomic_DNA"/>
</dbReference>
<dbReference type="SUPFAM" id="SSF103025">
    <property type="entry name" value="Folate-binding domain"/>
    <property type="match status" value="1"/>
</dbReference>
<dbReference type="InterPro" id="IPR027266">
    <property type="entry name" value="TrmE/GcvT-like"/>
</dbReference>
<dbReference type="InterPro" id="IPR007375">
    <property type="entry name" value="SoxG"/>
</dbReference>
<dbReference type="STRING" id="1156985.SAMN04488118_102457"/>
<dbReference type="Pfam" id="PF04268">
    <property type="entry name" value="SoxG"/>
    <property type="match status" value="1"/>
</dbReference>
<evidence type="ECO:0000313" key="2">
    <source>
        <dbReference type="Proteomes" id="UP000198767"/>
    </source>
</evidence>
<dbReference type="Gene3D" id="3.30.70.1520">
    <property type="entry name" value="Heterotetrameric sarcosine oxidase"/>
    <property type="match status" value="1"/>
</dbReference>
<reference evidence="1 2" key="1">
    <citation type="submission" date="2016-10" db="EMBL/GenBank/DDBJ databases">
        <authorList>
            <person name="de Groot N.N."/>
        </authorList>
    </citation>
    <scope>NUCLEOTIDE SEQUENCE [LARGE SCALE GENOMIC DNA]</scope>
    <source>
        <strain evidence="1 2">U95</strain>
    </source>
</reference>
<evidence type="ECO:0000313" key="1">
    <source>
        <dbReference type="EMBL" id="SCZ55681.1"/>
    </source>
</evidence>
<gene>
    <name evidence="1" type="ORF">SAMN04488118_102457</name>
</gene>
<organism evidence="1 2">
    <name type="scientific">Epibacterium ulvae</name>
    <dbReference type="NCBI Taxonomy" id="1156985"/>
    <lineage>
        <taxon>Bacteria</taxon>
        <taxon>Pseudomonadati</taxon>
        <taxon>Pseudomonadota</taxon>
        <taxon>Alphaproteobacteria</taxon>
        <taxon>Rhodobacterales</taxon>
        <taxon>Roseobacteraceae</taxon>
        <taxon>Epibacterium</taxon>
    </lineage>
</organism>